<name>A0A117RZQ4_9ACTN</name>
<evidence type="ECO:0000313" key="2">
    <source>
        <dbReference type="Proteomes" id="UP000053260"/>
    </source>
</evidence>
<evidence type="ECO:0000313" key="1">
    <source>
        <dbReference type="EMBL" id="KUO17376.1"/>
    </source>
</evidence>
<dbReference type="Proteomes" id="UP000053260">
    <property type="component" value="Unassembled WGS sequence"/>
</dbReference>
<protein>
    <submittedName>
        <fullName evidence="1">Uncharacterized protein</fullName>
    </submittedName>
</protein>
<keyword evidence="2" id="KW-1185">Reference proteome</keyword>
<organism evidence="1 2">
    <name type="scientific">Streptomyces dysideae</name>
    <dbReference type="NCBI Taxonomy" id="909626"/>
    <lineage>
        <taxon>Bacteria</taxon>
        <taxon>Bacillati</taxon>
        <taxon>Actinomycetota</taxon>
        <taxon>Actinomycetes</taxon>
        <taxon>Kitasatosporales</taxon>
        <taxon>Streptomycetaceae</taxon>
        <taxon>Streptomyces</taxon>
    </lineage>
</organism>
<dbReference type="OrthoDB" id="3430872at2"/>
<dbReference type="STRING" id="909626.AQJ91_30820"/>
<proteinExistence type="predicted"/>
<dbReference type="EMBL" id="LMXB01000076">
    <property type="protein sequence ID" value="KUO17376.1"/>
    <property type="molecule type" value="Genomic_DNA"/>
</dbReference>
<sequence length="88" mass="9438">MAQNAPDANRDVPNTNQVVVFSSELLPLQAYPDPRGCQQLPTISHVLYNETSRVVLLHADPYCLTPGIAVQPGYGAHTSQASGSFSIT</sequence>
<gene>
    <name evidence="1" type="ORF">AQJ91_30820</name>
</gene>
<comment type="caution">
    <text evidence="1">The sequence shown here is derived from an EMBL/GenBank/DDBJ whole genome shotgun (WGS) entry which is preliminary data.</text>
</comment>
<dbReference type="AlphaFoldDB" id="A0A117RZQ4"/>
<reference evidence="1 2" key="1">
    <citation type="submission" date="2015-10" db="EMBL/GenBank/DDBJ databases">
        <title>Draft genome sequence of Streptomyces sp. RV15, isolated from a marine sponge.</title>
        <authorList>
            <person name="Ruckert C."/>
            <person name="Abdelmohsen U.R."/>
            <person name="Winkler A."/>
            <person name="Hentschel U."/>
            <person name="Kalinowski J."/>
            <person name="Kampfer P."/>
            <person name="Glaeser S."/>
        </authorList>
    </citation>
    <scope>NUCLEOTIDE SEQUENCE [LARGE SCALE GENOMIC DNA]</scope>
    <source>
        <strain evidence="1 2">RV15</strain>
    </source>
</reference>
<accession>A0A117RZQ4</accession>